<gene>
    <name evidence="2" type="ORF">C2G38_2220499</name>
</gene>
<sequence length="71" mass="8242">MENASLISSRLTRKNLVKELEKQKIQFDNYKSKEQLINQLENQLVKDVKKSKIGECQKSDDFLGEEGSKKI</sequence>
<organism evidence="2 3">
    <name type="scientific">Gigaspora rosea</name>
    <dbReference type="NCBI Taxonomy" id="44941"/>
    <lineage>
        <taxon>Eukaryota</taxon>
        <taxon>Fungi</taxon>
        <taxon>Fungi incertae sedis</taxon>
        <taxon>Mucoromycota</taxon>
        <taxon>Glomeromycotina</taxon>
        <taxon>Glomeromycetes</taxon>
        <taxon>Diversisporales</taxon>
        <taxon>Gigasporaceae</taxon>
        <taxon>Gigaspora</taxon>
    </lineage>
</organism>
<evidence type="ECO:0008006" key="4">
    <source>
        <dbReference type="Google" id="ProtNLM"/>
    </source>
</evidence>
<name>A0A397U631_9GLOM</name>
<evidence type="ECO:0000256" key="1">
    <source>
        <dbReference type="SAM" id="Coils"/>
    </source>
</evidence>
<comment type="caution">
    <text evidence="2">The sequence shown here is derived from an EMBL/GenBank/DDBJ whole genome shotgun (WGS) entry which is preliminary data.</text>
</comment>
<accession>A0A397U631</accession>
<keyword evidence="1" id="KW-0175">Coiled coil</keyword>
<proteinExistence type="predicted"/>
<reference evidence="2 3" key="1">
    <citation type="submission" date="2018-06" db="EMBL/GenBank/DDBJ databases">
        <title>Comparative genomics reveals the genomic features of Rhizophagus irregularis, R. cerebriforme, R. diaphanum and Gigaspora rosea, and their symbiotic lifestyle signature.</title>
        <authorList>
            <person name="Morin E."/>
            <person name="San Clemente H."/>
            <person name="Chen E.C.H."/>
            <person name="De La Providencia I."/>
            <person name="Hainaut M."/>
            <person name="Kuo A."/>
            <person name="Kohler A."/>
            <person name="Murat C."/>
            <person name="Tang N."/>
            <person name="Roy S."/>
            <person name="Loubradou J."/>
            <person name="Henrissat B."/>
            <person name="Grigoriev I.V."/>
            <person name="Corradi N."/>
            <person name="Roux C."/>
            <person name="Martin F.M."/>
        </authorList>
    </citation>
    <scope>NUCLEOTIDE SEQUENCE [LARGE SCALE GENOMIC DNA]</scope>
    <source>
        <strain evidence="2 3">DAOM 194757</strain>
    </source>
</reference>
<evidence type="ECO:0000313" key="2">
    <source>
        <dbReference type="EMBL" id="RIB05141.1"/>
    </source>
</evidence>
<feature type="coiled-coil region" evidence="1">
    <location>
        <begin position="13"/>
        <end position="50"/>
    </location>
</feature>
<dbReference type="AlphaFoldDB" id="A0A397U631"/>
<protein>
    <recommendedName>
        <fullName evidence="4">HeH/LEM domain-containing protein</fullName>
    </recommendedName>
</protein>
<evidence type="ECO:0000313" key="3">
    <source>
        <dbReference type="Proteomes" id="UP000266673"/>
    </source>
</evidence>
<dbReference type="EMBL" id="QKWP01002043">
    <property type="protein sequence ID" value="RIB05141.1"/>
    <property type="molecule type" value="Genomic_DNA"/>
</dbReference>
<keyword evidence="3" id="KW-1185">Reference proteome</keyword>
<dbReference type="Proteomes" id="UP000266673">
    <property type="component" value="Unassembled WGS sequence"/>
</dbReference>